<dbReference type="Gene3D" id="3.30.1180.20">
    <property type="entry name" value="Dihydroxyacetone kinase, domain 2"/>
    <property type="match status" value="1"/>
</dbReference>
<name>A0ABT4ZJV9_9RHOB</name>
<evidence type="ECO:0000256" key="4">
    <source>
        <dbReference type="ARBA" id="ARBA00022840"/>
    </source>
</evidence>
<comment type="caution">
    <text evidence="8">The sequence shown here is derived from an EMBL/GenBank/DDBJ whole genome shotgun (WGS) entry which is preliminary data.</text>
</comment>
<dbReference type="PANTHER" id="PTHR28629:SF4">
    <property type="entry name" value="TRIOKINASE_FMN CYCLASE"/>
    <property type="match status" value="1"/>
</dbReference>
<feature type="region of interest" description="Disordered" evidence="5">
    <location>
        <begin position="349"/>
        <end position="370"/>
    </location>
</feature>
<dbReference type="NCBIfam" id="TIGR02365">
    <property type="entry name" value="dha_L_ycgS"/>
    <property type="match status" value="1"/>
</dbReference>
<dbReference type="RefSeq" id="WP_271890758.1">
    <property type="nucleotide sequence ID" value="NZ_JAQBIE010000050.1"/>
</dbReference>
<dbReference type="InterPro" id="IPR012737">
    <property type="entry name" value="DhaK_L_YcgS"/>
</dbReference>
<feature type="domain" description="DhaL" evidence="6">
    <location>
        <begin position="377"/>
        <end position="577"/>
    </location>
</feature>
<dbReference type="Pfam" id="PF02734">
    <property type="entry name" value="Dak2"/>
    <property type="match status" value="1"/>
</dbReference>
<dbReference type="InterPro" id="IPR004007">
    <property type="entry name" value="DhaL_dom"/>
</dbReference>
<evidence type="ECO:0000313" key="9">
    <source>
        <dbReference type="Proteomes" id="UP001165641"/>
    </source>
</evidence>
<accession>A0ABT4ZJV9</accession>
<dbReference type="NCBIfam" id="NF011049">
    <property type="entry name" value="PRK14479.1"/>
    <property type="match status" value="1"/>
</dbReference>
<keyword evidence="4" id="KW-0067">ATP-binding</keyword>
<evidence type="ECO:0000256" key="3">
    <source>
        <dbReference type="ARBA" id="ARBA00022777"/>
    </source>
</evidence>
<dbReference type="PANTHER" id="PTHR28629">
    <property type="entry name" value="TRIOKINASE/FMN CYCLASE"/>
    <property type="match status" value="1"/>
</dbReference>
<evidence type="ECO:0000259" key="7">
    <source>
        <dbReference type="PROSITE" id="PS51481"/>
    </source>
</evidence>
<organism evidence="8 9">
    <name type="scientific">Paracoccus onchidii</name>
    <dbReference type="NCBI Taxonomy" id="3017813"/>
    <lineage>
        <taxon>Bacteria</taxon>
        <taxon>Pseudomonadati</taxon>
        <taxon>Pseudomonadota</taxon>
        <taxon>Alphaproteobacteria</taxon>
        <taxon>Rhodobacterales</taxon>
        <taxon>Paracoccaceae</taxon>
        <taxon>Paracoccus</taxon>
    </lineage>
</organism>
<dbReference type="Pfam" id="PF02733">
    <property type="entry name" value="Dak1"/>
    <property type="match status" value="1"/>
</dbReference>
<evidence type="ECO:0000256" key="5">
    <source>
        <dbReference type="SAM" id="MobiDB-lite"/>
    </source>
</evidence>
<dbReference type="SUPFAM" id="SSF82549">
    <property type="entry name" value="DAK1/DegV-like"/>
    <property type="match status" value="1"/>
</dbReference>
<keyword evidence="9" id="KW-1185">Reference proteome</keyword>
<dbReference type="GO" id="GO:0016301">
    <property type="term" value="F:kinase activity"/>
    <property type="evidence" value="ECO:0007669"/>
    <property type="project" value="UniProtKB-KW"/>
</dbReference>
<sequence length="586" mass="61216">MTKTKKLINAPEDIIPQLIRGMVAAHPDMLCVEGGTGRAIVAVDGPRDGKVGVVVGGGSGHEPAFAGYVGRGLADAAAVGNIFASPSPEQILDAARASDGGAGVLFLYGNYTGDVMNFTMAAEELEAEGTRVRQVQVADDIASAPKDRRSERRGIAGDFFVFKIAGAAADLGEPLSRVEALARKANDATLSMGVALGACSLPQTGKPNFEIGDDEMEIGMGLHGEPGIRREKLATADQVTDELLGAILSEMQPDSGARVAVLVNGLGSTSLVELYIIFDRLKQVLDEKDIEIHYSWVGEYATSLEMAGASITLMKLDDELTRLLDHPCRTPALTVGAIEGATAGSARSMRKAAASSDATKTTQSPRKLQQGGVITPQIFRHMMGRAGDEIIAHRDWLSELDGVIGDGDHGVTMEIGWKAVQAALDNAPEDETIEGSCKRMAKAFLDAVGASSGPLYATAFLRAGAAVGDRLNLDAAALAAWLAAALQGVRDRGRAEPGDKTMIDAWVPAVQAAQKAAANGTEHDVINAARNGAETGMKATADLESRRGRSAKLGARSVGHIDPGAASTWVTLRAMASALEETLAET</sequence>
<reference evidence="8" key="1">
    <citation type="submission" date="2022-12" db="EMBL/GenBank/DDBJ databases">
        <title>Paracoccus onchidii sp. nov., isolated from a marine invertebrate from the South China Sea.</title>
        <authorList>
            <person name="Xu S."/>
            <person name="Liu Z."/>
            <person name="Xu Y."/>
        </authorList>
    </citation>
    <scope>NUCLEOTIDE SEQUENCE</scope>
    <source>
        <strain evidence="8">Z330</strain>
    </source>
</reference>
<dbReference type="Gene3D" id="1.25.40.340">
    <property type="match status" value="1"/>
</dbReference>
<evidence type="ECO:0000313" key="8">
    <source>
        <dbReference type="EMBL" id="MDB6179664.1"/>
    </source>
</evidence>
<dbReference type="EMBL" id="JAQBIE010000050">
    <property type="protein sequence ID" value="MDB6179664.1"/>
    <property type="molecule type" value="Genomic_DNA"/>
</dbReference>
<keyword evidence="1" id="KW-0808">Transferase</keyword>
<dbReference type="SMART" id="SM01120">
    <property type="entry name" value="Dak2"/>
    <property type="match status" value="1"/>
</dbReference>
<dbReference type="PROSITE" id="PS51481">
    <property type="entry name" value="DHAK"/>
    <property type="match status" value="1"/>
</dbReference>
<dbReference type="SUPFAM" id="SSF101473">
    <property type="entry name" value="DhaL-like"/>
    <property type="match status" value="1"/>
</dbReference>
<keyword evidence="2" id="KW-0547">Nucleotide-binding</keyword>
<evidence type="ECO:0000256" key="1">
    <source>
        <dbReference type="ARBA" id="ARBA00022679"/>
    </source>
</evidence>
<evidence type="ECO:0000256" key="2">
    <source>
        <dbReference type="ARBA" id="ARBA00022741"/>
    </source>
</evidence>
<dbReference type="Proteomes" id="UP001165641">
    <property type="component" value="Unassembled WGS sequence"/>
</dbReference>
<feature type="domain" description="DhaK" evidence="7">
    <location>
        <begin position="10"/>
        <end position="333"/>
    </location>
</feature>
<gene>
    <name evidence="8" type="primary">dhaL</name>
    <name evidence="8" type="ORF">PAF17_19605</name>
</gene>
<dbReference type="InterPro" id="IPR004006">
    <property type="entry name" value="DhaK_dom"/>
</dbReference>
<evidence type="ECO:0000259" key="6">
    <source>
        <dbReference type="PROSITE" id="PS51480"/>
    </source>
</evidence>
<feature type="compositionally biased region" description="Low complexity" evidence="5">
    <location>
        <begin position="349"/>
        <end position="362"/>
    </location>
</feature>
<dbReference type="Gene3D" id="3.40.50.10440">
    <property type="entry name" value="Dihydroxyacetone kinase, domain 1"/>
    <property type="match status" value="1"/>
</dbReference>
<proteinExistence type="predicted"/>
<dbReference type="InterPro" id="IPR050861">
    <property type="entry name" value="Dihydroxyacetone_Kinase"/>
</dbReference>
<keyword evidence="3 8" id="KW-0418">Kinase</keyword>
<dbReference type="PROSITE" id="PS51480">
    <property type="entry name" value="DHAL"/>
    <property type="match status" value="1"/>
</dbReference>
<protein>
    <submittedName>
        <fullName evidence="8">Dihydroxyacetone kinase subunit DhaL</fullName>
    </submittedName>
</protein>
<dbReference type="InterPro" id="IPR036117">
    <property type="entry name" value="DhaL_dom_sf"/>
</dbReference>